<name>A0A0A3ZC86_9GAMM</name>
<dbReference type="OrthoDB" id="8759063at2"/>
<dbReference type="InterPro" id="IPR008861">
    <property type="entry name" value="GpX-like"/>
</dbReference>
<dbReference type="eggNOG" id="COG5004">
    <property type="taxonomic scope" value="Bacteria"/>
</dbReference>
<accession>A0A0A3ZC86</accession>
<sequence>MKVRALQYDTVDALCWRHYGRTQGVTEQVLQANPGLAGYGPVLPHGLEVELPDVAPAVTSQTVQLWD</sequence>
<reference evidence="1 2" key="1">
    <citation type="submission" date="2014-10" db="EMBL/GenBank/DDBJ databases">
        <title>Genome sequence of Erwinia typographi M043b.</title>
        <authorList>
            <person name="Chan K.-G."/>
            <person name="Tan W.-S."/>
        </authorList>
    </citation>
    <scope>NUCLEOTIDE SEQUENCE [LARGE SCALE GENOMIC DNA]</scope>
    <source>
        <strain evidence="1 2">M043b</strain>
    </source>
</reference>
<dbReference type="Proteomes" id="UP000030351">
    <property type="component" value="Unassembled WGS sequence"/>
</dbReference>
<organism evidence="1 2">
    <name type="scientific">Erwinia typographi</name>
    <dbReference type="NCBI Taxonomy" id="371042"/>
    <lineage>
        <taxon>Bacteria</taxon>
        <taxon>Pseudomonadati</taxon>
        <taxon>Pseudomonadota</taxon>
        <taxon>Gammaproteobacteria</taxon>
        <taxon>Enterobacterales</taxon>
        <taxon>Erwiniaceae</taxon>
        <taxon>Erwinia</taxon>
    </lineage>
</organism>
<dbReference type="Pfam" id="PF05489">
    <property type="entry name" value="Phage_tail_X"/>
    <property type="match status" value="1"/>
</dbReference>
<evidence type="ECO:0000313" key="2">
    <source>
        <dbReference type="Proteomes" id="UP000030351"/>
    </source>
</evidence>
<comment type="caution">
    <text evidence="1">The sequence shown here is derived from an EMBL/GenBank/DDBJ whole genome shotgun (WGS) entry which is preliminary data.</text>
</comment>
<dbReference type="AlphaFoldDB" id="A0A0A3ZC86"/>
<keyword evidence="2" id="KW-1185">Reference proteome</keyword>
<dbReference type="STRING" id="371042.NG99_04375"/>
<dbReference type="EMBL" id="JRUQ01000018">
    <property type="protein sequence ID" value="KGT95261.1"/>
    <property type="molecule type" value="Genomic_DNA"/>
</dbReference>
<dbReference type="RefSeq" id="WP_034888788.1">
    <property type="nucleotide sequence ID" value="NZ_JRUQ01000018.1"/>
</dbReference>
<protein>
    <submittedName>
        <fullName evidence="1">Tail protein X</fullName>
    </submittedName>
</protein>
<gene>
    <name evidence="1" type="ORF">NG99_04375</name>
</gene>
<evidence type="ECO:0000313" key="1">
    <source>
        <dbReference type="EMBL" id="KGT95261.1"/>
    </source>
</evidence>
<proteinExistence type="predicted"/>